<dbReference type="InterPro" id="IPR051540">
    <property type="entry name" value="S-2-haloacid_dehalogenase"/>
</dbReference>
<dbReference type="SFLD" id="SFLDS00003">
    <property type="entry name" value="Haloacid_Dehalogenase"/>
    <property type="match status" value="1"/>
</dbReference>
<evidence type="ECO:0000313" key="2">
    <source>
        <dbReference type="EMBL" id="PJI33305.1"/>
    </source>
</evidence>
<name>A0A2H9UNP4_9GAMM</name>
<dbReference type="PANTHER" id="PTHR43316:SF3">
    <property type="entry name" value="HALOACID DEHALOGENASE, TYPE II (AFU_ORTHOLOGUE AFUA_2G07750)-RELATED"/>
    <property type="match status" value="1"/>
</dbReference>
<dbReference type="Gene3D" id="3.40.50.1000">
    <property type="entry name" value="HAD superfamily/HAD-like"/>
    <property type="match status" value="1"/>
</dbReference>
<dbReference type="SFLD" id="SFLDG01129">
    <property type="entry name" value="C1.5:_HAD__Beta-PGM__Phosphata"/>
    <property type="match status" value="1"/>
</dbReference>
<dbReference type="AlphaFoldDB" id="A0A2H9UNP4"/>
<evidence type="ECO:0000313" key="3">
    <source>
        <dbReference type="Proteomes" id="UP000242351"/>
    </source>
</evidence>
<gene>
    <name evidence="2" type="ORF">CU320_04590</name>
</gene>
<protein>
    <submittedName>
        <fullName evidence="2">HAD family hydrolase</fullName>
    </submittedName>
</protein>
<dbReference type="EMBL" id="PGOZ01000003">
    <property type="protein sequence ID" value="PJI33305.1"/>
    <property type="molecule type" value="Genomic_DNA"/>
</dbReference>
<dbReference type="InterPro" id="IPR036412">
    <property type="entry name" value="HAD-like_sf"/>
</dbReference>
<dbReference type="SUPFAM" id="SSF56784">
    <property type="entry name" value="HAD-like"/>
    <property type="match status" value="1"/>
</dbReference>
<reference evidence="2 3" key="2">
    <citation type="submission" date="2017-12" db="EMBL/GenBank/DDBJ databases">
        <title>Revising the taxonomy of the Acinetobacter lwoffii group: the description of Acinetobacter pseudolwoffii sp. nov. and emended description of Acinetobacter lwoffii.</title>
        <authorList>
            <person name="Nemec A."/>
        </authorList>
    </citation>
    <scope>NUCLEOTIDE SEQUENCE [LARGE SCALE GENOMIC DNA]</scope>
    <source>
        <strain evidence="2 3">ANC 5347</strain>
    </source>
</reference>
<keyword evidence="1 2" id="KW-0378">Hydrolase</keyword>
<dbReference type="Proteomes" id="UP000242351">
    <property type="component" value="Unassembled WGS sequence"/>
</dbReference>
<accession>A0A2H9UNP4</accession>
<dbReference type="NCBIfam" id="TIGR01549">
    <property type="entry name" value="HAD-SF-IA-v1"/>
    <property type="match status" value="1"/>
</dbReference>
<sequence>MNHLPKVIVFDAFGTLVKIKTGRSPYRKLMRWLKENGRAPQPDDAKFIMSNNVNIKQLTELFGYIIPLPLWSEIEDDLRDDLQTIELYEDTISTLQNLKNRGYKLALCSNLARYYGEQLKKLIPDLFDLIVLSYEVGHIKPEQQIYAMIETHFKCDMKEMLFIGDHPVLDVEKPISLGMNARIINRHQEQNLLDVLGDLITRQ</sequence>
<dbReference type="InterPro" id="IPR006439">
    <property type="entry name" value="HAD-SF_hydro_IA"/>
</dbReference>
<dbReference type="Pfam" id="PF00702">
    <property type="entry name" value="Hydrolase"/>
    <property type="match status" value="1"/>
</dbReference>
<evidence type="ECO:0000256" key="1">
    <source>
        <dbReference type="ARBA" id="ARBA00022801"/>
    </source>
</evidence>
<proteinExistence type="predicted"/>
<reference evidence="2 3" key="1">
    <citation type="submission" date="2017-11" db="EMBL/GenBank/DDBJ databases">
        <authorList>
            <person name="Han C.G."/>
        </authorList>
    </citation>
    <scope>NUCLEOTIDE SEQUENCE [LARGE SCALE GENOMIC DNA]</scope>
    <source>
        <strain evidence="2 3">ANC 5347</strain>
    </source>
</reference>
<dbReference type="GO" id="GO:0016787">
    <property type="term" value="F:hydrolase activity"/>
    <property type="evidence" value="ECO:0007669"/>
    <property type="project" value="UniProtKB-KW"/>
</dbReference>
<organism evidence="2 3">
    <name type="scientific">Acinetobacter pseudolwoffii</name>
    <dbReference type="NCBI Taxonomy" id="2053287"/>
    <lineage>
        <taxon>Bacteria</taxon>
        <taxon>Pseudomonadati</taxon>
        <taxon>Pseudomonadota</taxon>
        <taxon>Gammaproteobacteria</taxon>
        <taxon>Moraxellales</taxon>
        <taxon>Moraxellaceae</taxon>
        <taxon>Acinetobacter</taxon>
    </lineage>
</organism>
<dbReference type="PRINTS" id="PR00413">
    <property type="entry name" value="HADHALOGNASE"/>
</dbReference>
<dbReference type="RefSeq" id="WP_004669930.1">
    <property type="nucleotide sequence ID" value="NZ_CP083759.1"/>
</dbReference>
<comment type="caution">
    <text evidence="2">The sequence shown here is derived from an EMBL/GenBank/DDBJ whole genome shotgun (WGS) entry which is preliminary data.</text>
</comment>
<dbReference type="InterPro" id="IPR023214">
    <property type="entry name" value="HAD_sf"/>
</dbReference>
<dbReference type="PANTHER" id="PTHR43316">
    <property type="entry name" value="HYDROLASE, HALOACID DELAHOGENASE-RELATED"/>
    <property type="match status" value="1"/>
</dbReference>